<dbReference type="GO" id="GO:0016740">
    <property type="term" value="F:transferase activity"/>
    <property type="evidence" value="ECO:0007669"/>
    <property type="project" value="UniProtKB-KW"/>
</dbReference>
<dbReference type="InterPro" id="IPR006674">
    <property type="entry name" value="HD_domain"/>
</dbReference>
<dbReference type="AlphaFoldDB" id="A0A7W7I0K3"/>
<evidence type="ECO:0000259" key="1">
    <source>
        <dbReference type="SMART" id="SM00471"/>
    </source>
</evidence>
<dbReference type="SUPFAM" id="SSF109604">
    <property type="entry name" value="HD-domain/PDEase-like"/>
    <property type="match status" value="1"/>
</dbReference>
<dbReference type="InterPro" id="IPR006675">
    <property type="entry name" value="HDIG_dom"/>
</dbReference>
<keyword evidence="3" id="KW-1185">Reference proteome</keyword>
<sequence>MYGTVSTTRVDQARRVAQLVLADLPERWQHSAGVAERAEELAGTLGEDPDVLVAAAWLHDIGYADSIRETGFHPLDGARYLDDHGWPPRISALVAHHSGACFVAEARNLQEALRAFDREESPLADALTYADQTVGPGGRRMLVQQRISDMLRRHGPRSPNAAAHRLRGPYLLAVAHRVESRVAAACV</sequence>
<reference evidence="2 3" key="1">
    <citation type="submission" date="2020-08" db="EMBL/GenBank/DDBJ databases">
        <title>Sequencing the genomes of 1000 actinobacteria strains.</title>
        <authorList>
            <person name="Klenk H.-P."/>
        </authorList>
    </citation>
    <scope>NUCLEOTIDE SEQUENCE [LARGE SCALE GENOMIC DNA]</scope>
    <source>
        <strain evidence="2 3">DSM 43149</strain>
    </source>
</reference>
<dbReference type="EMBL" id="JACHNH010000001">
    <property type="protein sequence ID" value="MBB4764202.1"/>
    <property type="molecule type" value="Genomic_DNA"/>
</dbReference>
<evidence type="ECO:0000313" key="2">
    <source>
        <dbReference type="EMBL" id="MBB4764202.1"/>
    </source>
</evidence>
<accession>A0A7W7I0K3</accession>
<dbReference type="Pfam" id="PF01966">
    <property type="entry name" value="HD"/>
    <property type="match status" value="1"/>
</dbReference>
<evidence type="ECO:0000313" key="3">
    <source>
        <dbReference type="Proteomes" id="UP000578112"/>
    </source>
</evidence>
<protein>
    <submittedName>
        <fullName evidence="2">Putative nucleotidyltransferase with HDIG domain</fullName>
    </submittedName>
</protein>
<organism evidence="2 3">
    <name type="scientific">Actinoplanes digitatis</name>
    <dbReference type="NCBI Taxonomy" id="1868"/>
    <lineage>
        <taxon>Bacteria</taxon>
        <taxon>Bacillati</taxon>
        <taxon>Actinomycetota</taxon>
        <taxon>Actinomycetes</taxon>
        <taxon>Micromonosporales</taxon>
        <taxon>Micromonosporaceae</taxon>
        <taxon>Actinoplanes</taxon>
    </lineage>
</organism>
<comment type="caution">
    <text evidence="2">The sequence shown here is derived from an EMBL/GenBank/DDBJ whole genome shotgun (WGS) entry which is preliminary data.</text>
</comment>
<dbReference type="CDD" id="cd00077">
    <property type="entry name" value="HDc"/>
    <property type="match status" value="1"/>
</dbReference>
<dbReference type="NCBIfam" id="TIGR00277">
    <property type="entry name" value="HDIG"/>
    <property type="match status" value="1"/>
</dbReference>
<dbReference type="Proteomes" id="UP000578112">
    <property type="component" value="Unassembled WGS sequence"/>
</dbReference>
<dbReference type="InterPro" id="IPR003607">
    <property type="entry name" value="HD/PDEase_dom"/>
</dbReference>
<dbReference type="SMART" id="SM00471">
    <property type="entry name" value="HDc"/>
    <property type="match status" value="1"/>
</dbReference>
<dbReference type="RefSeq" id="WP_184995415.1">
    <property type="nucleotide sequence ID" value="NZ_BOMK01000075.1"/>
</dbReference>
<dbReference type="Gene3D" id="1.10.3210.10">
    <property type="entry name" value="Hypothetical protein af1432"/>
    <property type="match status" value="1"/>
</dbReference>
<proteinExistence type="predicted"/>
<gene>
    <name evidence="2" type="ORF">BJ971_004758</name>
</gene>
<feature type="domain" description="HD/PDEase" evidence="1">
    <location>
        <begin position="23"/>
        <end position="121"/>
    </location>
</feature>
<keyword evidence="2" id="KW-0808">Transferase</keyword>
<name>A0A7W7I0K3_9ACTN</name>